<evidence type="ECO:0000313" key="8">
    <source>
        <dbReference type="EMBL" id="CAF0900753.1"/>
    </source>
</evidence>
<dbReference type="InterPro" id="IPR018097">
    <property type="entry name" value="EGF_Ca-bd_CS"/>
</dbReference>
<keyword evidence="1 5" id="KW-0245">EGF-like domain</keyword>
<dbReference type="EMBL" id="CAJNOQ010001522">
    <property type="protein sequence ID" value="CAF0900753.1"/>
    <property type="molecule type" value="Genomic_DNA"/>
</dbReference>
<protein>
    <recommendedName>
        <fullName evidence="7">EGF-like domain-containing protein</fullName>
    </recommendedName>
</protein>
<dbReference type="Pfam" id="PF07645">
    <property type="entry name" value="EGF_CA"/>
    <property type="match status" value="2"/>
</dbReference>
<dbReference type="PROSITE" id="PS50026">
    <property type="entry name" value="EGF_3"/>
    <property type="match status" value="1"/>
</dbReference>
<dbReference type="InterPro" id="IPR049883">
    <property type="entry name" value="NOTCH1_EGF-like"/>
</dbReference>
<dbReference type="InterPro" id="IPR001881">
    <property type="entry name" value="EGF-like_Ca-bd_dom"/>
</dbReference>
<feature type="domain" description="EGF-like" evidence="7">
    <location>
        <begin position="626"/>
        <end position="661"/>
    </location>
</feature>
<dbReference type="SMART" id="SM00181">
    <property type="entry name" value="EGF"/>
    <property type="match status" value="6"/>
</dbReference>
<evidence type="ECO:0000313" key="9">
    <source>
        <dbReference type="EMBL" id="CAF3683277.1"/>
    </source>
</evidence>
<dbReference type="SUPFAM" id="SSF57196">
    <property type="entry name" value="EGF/Laminin"/>
    <property type="match status" value="2"/>
</dbReference>
<proteinExistence type="predicted"/>
<dbReference type="PANTHER" id="PTHR24034:SF209">
    <property type="entry name" value="EGF-LIKE DOMAIN-CONTAINING PROTEIN"/>
    <property type="match status" value="1"/>
</dbReference>
<dbReference type="PROSITE" id="PS01187">
    <property type="entry name" value="EGF_CA"/>
    <property type="match status" value="1"/>
</dbReference>
<keyword evidence="3" id="KW-0677">Repeat</keyword>
<dbReference type="InterPro" id="IPR000742">
    <property type="entry name" value="EGF"/>
</dbReference>
<evidence type="ECO:0000256" key="3">
    <source>
        <dbReference type="ARBA" id="ARBA00022737"/>
    </source>
</evidence>
<dbReference type="InterPro" id="IPR000152">
    <property type="entry name" value="EGF-type_Asp/Asn_hydroxyl_site"/>
</dbReference>
<evidence type="ECO:0000256" key="1">
    <source>
        <dbReference type="ARBA" id="ARBA00022536"/>
    </source>
</evidence>
<reference evidence="8" key="1">
    <citation type="submission" date="2021-02" db="EMBL/GenBank/DDBJ databases">
        <authorList>
            <person name="Nowell W R."/>
        </authorList>
    </citation>
    <scope>NUCLEOTIDE SEQUENCE</scope>
</reference>
<dbReference type="PANTHER" id="PTHR24034">
    <property type="entry name" value="EGF-LIKE DOMAIN-CONTAINING PROTEIN"/>
    <property type="match status" value="1"/>
</dbReference>
<evidence type="ECO:0000256" key="6">
    <source>
        <dbReference type="SAM" id="Phobius"/>
    </source>
</evidence>
<dbReference type="Proteomes" id="UP000663829">
    <property type="component" value="Unassembled WGS sequence"/>
</dbReference>
<dbReference type="EMBL" id="CAJOBC010001522">
    <property type="protein sequence ID" value="CAF3683277.1"/>
    <property type="molecule type" value="Genomic_DNA"/>
</dbReference>
<dbReference type="PROSITE" id="PS00010">
    <property type="entry name" value="ASX_HYDROXYL"/>
    <property type="match status" value="1"/>
</dbReference>
<dbReference type="SMART" id="SM00179">
    <property type="entry name" value="EGF_CA"/>
    <property type="match status" value="2"/>
</dbReference>
<dbReference type="OrthoDB" id="6229058at2759"/>
<keyword evidence="2" id="KW-0732">Signal</keyword>
<keyword evidence="6" id="KW-0472">Membrane</keyword>
<dbReference type="SUPFAM" id="SSF57184">
    <property type="entry name" value="Growth factor receptor domain"/>
    <property type="match status" value="1"/>
</dbReference>
<gene>
    <name evidence="8" type="ORF">GPM918_LOCUS8622</name>
    <name evidence="9" type="ORF">SRO942_LOCUS8622</name>
</gene>
<comment type="caution">
    <text evidence="8">The sequence shown here is derived from an EMBL/GenBank/DDBJ whole genome shotgun (WGS) entry which is preliminary data.</text>
</comment>
<dbReference type="PROSITE" id="PS01186">
    <property type="entry name" value="EGF_2"/>
    <property type="match status" value="1"/>
</dbReference>
<organism evidence="8 10">
    <name type="scientific">Didymodactylos carnosus</name>
    <dbReference type="NCBI Taxonomy" id="1234261"/>
    <lineage>
        <taxon>Eukaryota</taxon>
        <taxon>Metazoa</taxon>
        <taxon>Spiralia</taxon>
        <taxon>Gnathifera</taxon>
        <taxon>Rotifera</taxon>
        <taxon>Eurotatoria</taxon>
        <taxon>Bdelloidea</taxon>
        <taxon>Philodinida</taxon>
        <taxon>Philodinidae</taxon>
        <taxon>Didymodactylos</taxon>
    </lineage>
</organism>
<keyword evidence="6" id="KW-1133">Transmembrane helix</keyword>
<comment type="caution">
    <text evidence="5">Lacks conserved residue(s) required for the propagation of feature annotation.</text>
</comment>
<name>A0A813ZMY2_9BILA</name>
<evidence type="ECO:0000313" key="10">
    <source>
        <dbReference type="Proteomes" id="UP000663829"/>
    </source>
</evidence>
<dbReference type="CDD" id="cd00054">
    <property type="entry name" value="EGF_CA"/>
    <property type="match status" value="2"/>
</dbReference>
<evidence type="ECO:0000256" key="4">
    <source>
        <dbReference type="ARBA" id="ARBA00023157"/>
    </source>
</evidence>
<evidence type="ECO:0000256" key="2">
    <source>
        <dbReference type="ARBA" id="ARBA00022729"/>
    </source>
</evidence>
<dbReference type="Proteomes" id="UP000681722">
    <property type="component" value="Unassembled WGS sequence"/>
</dbReference>
<dbReference type="Gene3D" id="2.10.25.10">
    <property type="entry name" value="Laminin"/>
    <property type="match status" value="2"/>
</dbReference>
<keyword evidence="4" id="KW-1015">Disulfide bond</keyword>
<dbReference type="InterPro" id="IPR009030">
    <property type="entry name" value="Growth_fac_rcpt_cys_sf"/>
</dbReference>
<evidence type="ECO:0000256" key="5">
    <source>
        <dbReference type="PROSITE-ProRule" id="PRU00076"/>
    </source>
</evidence>
<feature type="transmembrane region" description="Helical" evidence="6">
    <location>
        <begin position="773"/>
        <end position="801"/>
    </location>
</feature>
<sequence>MNSENEIERKNNVACFVPLSALIEDKNLANGIYQQTCCYDTDQKFILTSGEFAGSVLPDDVLKALRKDVGKPQRIYDRDRCCIPKNSTISWDEWCNLYYELRPPSTCEWYTPPKQAWFGGDPHMQTLNHSRYSCNLEGNFIYAQILNTTDSEKVFSIFAVTSSTNPNIKVQPFQKQSITYYSNFLMELGSQTEVAINVSITNDFLFDIQYIINRSSKFEIPDLTTNFATYFYYPNGSTNSSTPFSIAREDVTISTTEWTLDPNVFDGKGRNISAKIPKLTISTWLEASKESNLHLGIAMQCYLITHNMACTLLIPKKYENSVKGLVTDGDYPNIDEDYNAACSSQSVSSTPSATTALNRKALMNWFNTGATSKYQSYVKSVCGPNDSDTVYNFCIQDQIVSQSSLISSITLHSARAYKTANDELVKAPCNETLCGYGVCQNIEGFDLKYICSCPSKYYFNNITCIEMDDCNSPFENNDSLPCTDFGRRISEDTTGTHNGTINGTCVCVCGSDFVDNGTICVECAPNTAGPNCALLCTCLFGTCNRTASSENELCNCSEGYTGNFCETVIDYCNITSYGDDVCDISNTTGRICKLVPNNNQRKENQSGFDCDCRNGYTKLDSGLCNDTNECELGNDCALDTTTCVNTIGSYECVCLDGYYKSGEVSDNIRACIDIDECANKQNNCSLYNNSFCVNLIGSFECRCNDGYCPDSDKSKIEGVTSCYLIDQCNRCGNRGVCEPDKNETKCQCFHDPLNPPVGDFCDISTPPGTSVNWPAIVIGILGGIAALLCITTCCLLALALWRRRRHPEIVDLSIRRLWHLPRAKIPVVVTAENVGVYMTSLNERTLSSDDSSDSRTTYRTTYNNDNNIQTVNSEFFRQLEETMSGNMRETVARPDTRAILSSLPTNTTTTSASRNSDPIDDLDDIIDDDDITTIFHDPLDDLFDDEFFEVLNPNLKLPRPQVDIQPTGLFSFLKRSS</sequence>
<accession>A0A813ZMY2</accession>
<dbReference type="PROSITE" id="PS00022">
    <property type="entry name" value="EGF_1"/>
    <property type="match status" value="1"/>
</dbReference>
<dbReference type="AlphaFoldDB" id="A0A813ZMY2"/>
<dbReference type="InterPro" id="IPR050751">
    <property type="entry name" value="ECM_structural_protein"/>
</dbReference>
<keyword evidence="10" id="KW-1185">Reference proteome</keyword>
<evidence type="ECO:0000259" key="7">
    <source>
        <dbReference type="PROSITE" id="PS50026"/>
    </source>
</evidence>
<keyword evidence="6" id="KW-0812">Transmembrane</keyword>
<dbReference type="GO" id="GO:0005509">
    <property type="term" value="F:calcium ion binding"/>
    <property type="evidence" value="ECO:0007669"/>
    <property type="project" value="InterPro"/>
</dbReference>